<dbReference type="AlphaFoldDB" id="W9XBG4"/>
<accession>W9XBG4</accession>
<dbReference type="RefSeq" id="XP_007737267.1">
    <property type="nucleotide sequence ID" value="XM_007739077.1"/>
</dbReference>
<evidence type="ECO:0000256" key="1">
    <source>
        <dbReference type="SAM" id="MobiDB-lite"/>
    </source>
</evidence>
<name>W9XBG4_9EURO</name>
<feature type="region of interest" description="Disordered" evidence="1">
    <location>
        <begin position="1"/>
        <end position="23"/>
    </location>
</feature>
<dbReference type="GeneID" id="19173067"/>
<proteinExistence type="predicted"/>
<gene>
    <name evidence="2" type="ORF">A1O3_08981</name>
</gene>
<sequence length="72" mass="7817">DTRSYHTFTLPDSRTPSDATYGSPPSLKAPATIILCCHGFPSSRIEAAFIDFKSKQIPTPLHMISIDRPGVG</sequence>
<evidence type="ECO:0000313" key="3">
    <source>
        <dbReference type="Proteomes" id="UP000019478"/>
    </source>
</evidence>
<organism evidence="2 3">
    <name type="scientific">Capronia epimyces CBS 606.96</name>
    <dbReference type="NCBI Taxonomy" id="1182542"/>
    <lineage>
        <taxon>Eukaryota</taxon>
        <taxon>Fungi</taxon>
        <taxon>Dikarya</taxon>
        <taxon>Ascomycota</taxon>
        <taxon>Pezizomycotina</taxon>
        <taxon>Eurotiomycetes</taxon>
        <taxon>Chaetothyriomycetidae</taxon>
        <taxon>Chaetothyriales</taxon>
        <taxon>Herpotrichiellaceae</taxon>
        <taxon>Capronia</taxon>
    </lineage>
</organism>
<dbReference type="Proteomes" id="UP000019478">
    <property type="component" value="Unassembled WGS sequence"/>
</dbReference>
<protein>
    <recommendedName>
        <fullName evidence="4">AB hydrolase-1 domain-containing protein</fullName>
    </recommendedName>
</protein>
<feature type="non-terminal residue" evidence="2">
    <location>
        <position position="1"/>
    </location>
</feature>
<dbReference type="EMBL" id="AMGY01000009">
    <property type="protein sequence ID" value="EXJ77822.1"/>
    <property type="molecule type" value="Genomic_DNA"/>
</dbReference>
<feature type="non-terminal residue" evidence="2">
    <location>
        <position position="72"/>
    </location>
</feature>
<comment type="caution">
    <text evidence="2">The sequence shown here is derived from an EMBL/GenBank/DDBJ whole genome shotgun (WGS) entry which is preliminary data.</text>
</comment>
<evidence type="ECO:0008006" key="4">
    <source>
        <dbReference type="Google" id="ProtNLM"/>
    </source>
</evidence>
<dbReference type="HOGENOM" id="CLU_2729052_0_0_1"/>
<evidence type="ECO:0000313" key="2">
    <source>
        <dbReference type="EMBL" id="EXJ77822.1"/>
    </source>
</evidence>
<feature type="compositionally biased region" description="Polar residues" evidence="1">
    <location>
        <begin position="1"/>
        <end position="20"/>
    </location>
</feature>
<keyword evidence="3" id="KW-1185">Reference proteome</keyword>
<reference evidence="2 3" key="1">
    <citation type="submission" date="2013-03" db="EMBL/GenBank/DDBJ databases">
        <title>The Genome Sequence of Capronia epimyces CBS 606.96.</title>
        <authorList>
            <consortium name="The Broad Institute Genomics Platform"/>
            <person name="Cuomo C."/>
            <person name="de Hoog S."/>
            <person name="Gorbushina A."/>
            <person name="Walker B."/>
            <person name="Young S.K."/>
            <person name="Zeng Q."/>
            <person name="Gargeya S."/>
            <person name="Fitzgerald M."/>
            <person name="Haas B."/>
            <person name="Abouelleil A."/>
            <person name="Allen A.W."/>
            <person name="Alvarado L."/>
            <person name="Arachchi H.M."/>
            <person name="Berlin A.M."/>
            <person name="Chapman S.B."/>
            <person name="Gainer-Dewar J."/>
            <person name="Goldberg J."/>
            <person name="Griggs A."/>
            <person name="Gujja S."/>
            <person name="Hansen M."/>
            <person name="Howarth C."/>
            <person name="Imamovic A."/>
            <person name="Ireland A."/>
            <person name="Larimer J."/>
            <person name="McCowan C."/>
            <person name="Murphy C."/>
            <person name="Pearson M."/>
            <person name="Poon T.W."/>
            <person name="Priest M."/>
            <person name="Roberts A."/>
            <person name="Saif S."/>
            <person name="Shea T."/>
            <person name="Sisk P."/>
            <person name="Sykes S."/>
            <person name="Wortman J."/>
            <person name="Nusbaum C."/>
            <person name="Birren B."/>
        </authorList>
    </citation>
    <scope>NUCLEOTIDE SEQUENCE [LARGE SCALE GENOMIC DNA]</scope>
    <source>
        <strain evidence="2 3">CBS 606.96</strain>
    </source>
</reference>
<dbReference type="OrthoDB" id="294702at2759"/>